<evidence type="ECO:0000256" key="1">
    <source>
        <dbReference type="ARBA" id="ARBA00007198"/>
    </source>
</evidence>
<comment type="similarity">
    <text evidence="1 2">Belongs to the ArsC family.</text>
</comment>
<evidence type="ECO:0000256" key="2">
    <source>
        <dbReference type="PROSITE-ProRule" id="PRU01282"/>
    </source>
</evidence>
<comment type="caution">
    <text evidence="3">The sequence shown here is derived from an EMBL/GenBank/DDBJ whole genome shotgun (WGS) entry which is preliminary data.</text>
</comment>
<dbReference type="PROSITE" id="PS51353">
    <property type="entry name" value="ARSC"/>
    <property type="match status" value="1"/>
</dbReference>
<organism evidence="3 4">
    <name type="scientific">Enhygromyxa salina</name>
    <dbReference type="NCBI Taxonomy" id="215803"/>
    <lineage>
        <taxon>Bacteria</taxon>
        <taxon>Pseudomonadati</taxon>
        <taxon>Myxococcota</taxon>
        <taxon>Polyangia</taxon>
        <taxon>Nannocystales</taxon>
        <taxon>Nannocystaceae</taxon>
        <taxon>Enhygromyxa</taxon>
    </lineage>
</organism>
<evidence type="ECO:0000313" key="4">
    <source>
        <dbReference type="Proteomes" id="UP000031599"/>
    </source>
</evidence>
<sequence>MSAAKPIEIYQYPNCSTCRKALKWLDAQGVAYRSINIVDQPPSEATLAKVMKLAGVELRKLFNTSGQSYRQGDWKQKLTEISTADALAALAADGKLIKRPVVIGDGVALIGFRPDEWAQTLAP</sequence>
<dbReference type="NCBIfam" id="TIGR01617">
    <property type="entry name" value="arsC_related"/>
    <property type="match status" value="1"/>
</dbReference>
<dbReference type="PANTHER" id="PTHR30041">
    <property type="entry name" value="ARSENATE REDUCTASE"/>
    <property type="match status" value="1"/>
</dbReference>
<dbReference type="InterPro" id="IPR006504">
    <property type="entry name" value="Tscrpt_reg_Spx/MgsR"/>
</dbReference>
<proteinExistence type="inferred from homology"/>
<accession>A0A0C2CLP8</accession>
<dbReference type="AlphaFoldDB" id="A0A0C2CLP8"/>
<reference evidence="3 4" key="1">
    <citation type="submission" date="2014-12" db="EMBL/GenBank/DDBJ databases">
        <title>Genome assembly of Enhygromyxa salina DSM 15201.</title>
        <authorList>
            <person name="Sharma G."/>
            <person name="Subramanian S."/>
        </authorList>
    </citation>
    <scope>NUCLEOTIDE SEQUENCE [LARGE SCALE GENOMIC DNA]</scope>
    <source>
        <strain evidence="3 4">DSM 15201</strain>
    </source>
</reference>
<name>A0A0C2CLP8_9BACT</name>
<dbReference type="PROSITE" id="PS51354">
    <property type="entry name" value="GLUTAREDOXIN_2"/>
    <property type="match status" value="1"/>
</dbReference>
<protein>
    <submittedName>
        <fullName evidence="3">Arsenate reductase</fullName>
    </submittedName>
</protein>
<dbReference type="Gene3D" id="3.40.30.10">
    <property type="entry name" value="Glutaredoxin"/>
    <property type="match status" value="1"/>
</dbReference>
<dbReference type="InterPro" id="IPR036249">
    <property type="entry name" value="Thioredoxin-like_sf"/>
</dbReference>
<dbReference type="InterPro" id="IPR006660">
    <property type="entry name" value="Arsenate_reductase-like"/>
</dbReference>
<gene>
    <name evidence="3" type="ORF">DB30_01844</name>
</gene>
<dbReference type="Proteomes" id="UP000031599">
    <property type="component" value="Unassembled WGS sequence"/>
</dbReference>
<dbReference type="RefSeq" id="WP_052558226.1">
    <property type="nucleotide sequence ID" value="NZ_JMCC02000147.1"/>
</dbReference>
<dbReference type="PANTHER" id="PTHR30041:SF8">
    <property type="entry name" value="PROTEIN YFFB"/>
    <property type="match status" value="1"/>
</dbReference>
<dbReference type="SUPFAM" id="SSF52833">
    <property type="entry name" value="Thioredoxin-like"/>
    <property type="match status" value="1"/>
</dbReference>
<evidence type="ECO:0000313" key="3">
    <source>
        <dbReference type="EMBL" id="KIG12161.1"/>
    </source>
</evidence>
<dbReference type="EMBL" id="JMCC02000147">
    <property type="protein sequence ID" value="KIG12161.1"/>
    <property type="molecule type" value="Genomic_DNA"/>
</dbReference>
<dbReference type="Pfam" id="PF03960">
    <property type="entry name" value="ArsC"/>
    <property type="match status" value="1"/>
</dbReference>